<dbReference type="PANTHER" id="PTHR12900:SF0">
    <property type="entry name" value="CHECKPOINT PROTEIN"/>
    <property type="match status" value="1"/>
</dbReference>
<dbReference type="InterPro" id="IPR007150">
    <property type="entry name" value="HUS1/Mec3"/>
</dbReference>
<feature type="region of interest" description="Disordered" evidence="5">
    <location>
        <begin position="214"/>
        <end position="236"/>
    </location>
</feature>
<reference evidence="7" key="1">
    <citation type="submission" date="2024-04" db="EMBL/GenBank/DDBJ databases">
        <authorList>
            <person name="Shaw F."/>
            <person name="Minotto A."/>
        </authorList>
    </citation>
    <scope>NUCLEOTIDE SEQUENCE [LARGE SCALE GENOMIC DNA]</scope>
</reference>
<dbReference type="InterPro" id="IPR016580">
    <property type="entry name" value="HUS1"/>
</dbReference>
<protein>
    <recommendedName>
        <fullName evidence="4">Checkpoint protein</fullName>
    </recommendedName>
</protein>
<organism evidence="6 7">
    <name type="scientific">Somion occarium</name>
    <dbReference type="NCBI Taxonomy" id="3059160"/>
    <lineage>
        <taxon>Eukaryota</taxon>
        <taxon>Fungi</taxon>
        <taxon>Dikarya</taxon>
        <taxon>Basidiomycota</taxon>
        <taxon>Agaricomycotina</taxon>
        <taxon>Agaricomycetes</taxon>
        <taxon>Polyporales</taxon>
        <taxon>Cerrenaceae</taxon>
        <taxon>Somion</taxon>
    </lineage>
</organism>
<evidence type="ECO:0000256" key="5">
    <source>
        <dbReference type="SAM" id="MobiDB-lite"/>
    </source>
</evidence>
<evidence type="ECO:0000313" key="7">
    <source>
        <dbReference type="Proteomes" id="UP001497453"/>
    </source>
</evidence>
<dbReference type="Gene3D" id="3.70.10.10">
    <property type="match status" value="1"/>
</dbReference>
<accession>A0ABP1E9K1</accession>
<evidence type="ECO:0000256" key="4">
    <source>
        <dbReference type="PIRNR" id="PIRNR011312"/>
    </source>
</evidence>
<dbReference type="SUPFAM" id="SSF55979">
    <property type="entry name" value="DNA clamp"/>
    <property type="match status" value="1"/>
</dbReference>
<proteinExistence type="inferred from homology"/>
<keyword evidence="3" id="KW-0539">Nucleus</keyword>
<sequence length="301" mass="33466">MRFRADVTTPLTFLHVVQTFNKLQQRCIMKFTPEDMHMICSNDISEGGVQVWSQIKVESLFTEYRIQSNANNQITFSLSTDALLVALRSASSYSSSSATSGADIVMKLAKKQDQAVLTFEISGQSRSGKPVKITHDIRIELMRPEEVDKLAEPMCPEPQVQIILPPLAKMRTVVERLRVHSDLILFEANNSGSIQLTASNDTVSVKVEWHNLRNPPTAKVPSSQDPETASQALNERDPDEKHGVLVAFKSFQKFLNSHQLSTTTIACVCRNHALILYVYIGEVTDSGGVLTFYLPAVIDGD</sequence>
<evidence type="ECO:0000256" key="2">
    <source>
        <dbReference type="ARBA" id="ARBA00005563"/>
    </source>
</evidence>
<comment type="subcellular location">
    <subcellularLocation>
        <location evidence="1">Nucleus</location>
    </subcellularLocation>
</comment>
<comment type="similarity">
    <text evidence="2 4">Belongs to the HUS1 family.</text>
</comment>
<dbReference type="PANTHER" id="PTHR12900">
    <property type="entry name" value="MITOTIC AND DNA DAMAGE CHECKPOINT PROTEIN HUS1"/>
    <property type="match status" value="1"/>
</dbReference>
<feature type="compositionally biased region" description="Polar residues" evidence="5">
    <location>
        <begin position="220"/>
        <end position="233"/>
    </location>
</feature>
<keyword evidence="7" id="KW-1185">Reference proteome</keyword>
<dbReference type="EMBL" id="OZ037952">
    <property type="protein sequence ID" value="CAL1715889.1"/>
    <property type="molecule type" value="Genomic_DNA"/>
</dbReference>
<dbReference type="Proteomes" id="UP001497453">
    <property type="component" value="Chromosome 9"/>
</dbReference>
<dbReference type="PIRSF" id="PIRSF011312">
    <property type="entry name" value="Cell_cycle_HUS1"/>
    <property type="match status" value="1"/>
</dbReference>
<gene>
    <name evidence="6" type="ORF">GFSPODELE1_LOCUS10477</name>
</gene>
<dbReference type="Pfam" id="PF04005">
    <property type="entry name" value="Hus1"/>
    <property type="match status" value="1"/>
</dbReference>
<dbReference type="InterPro" id="IPR046938">
    <property type="entry name" value="DNA_clamp_sf"/>
</dbReference>
<evidence type="ECO:0000256" key="3">
    <source>
        <dbReference type="ARBA" id="ARBA00023242"/>
    </source>
</evidence>
<name>A0ABP1E9K1_9APHY</name>
<evidence type="ECO:0000256" key="1">
    <source>
        <dbReference type="ARBA" id="ARBA00004123"/>
    </source>
</evidence>
<evidence type="ECO:0000313" key="6">
    <source>
        <dbReference type="EMBL" id="CAL1715889.1"/>
    </source>
</evidence>